<evidence type="ECO:0000259" key="3">
    <source>
        <dbReference type="PROSITE" id="PS51186"/>
    </source>
</evidence>
<dbReference type="PANTHER" id="PTHR43420">
    <property type="entry name" value="ACETYLTRANSFERASE"/>
    <property type="match status" value="1"/>
</dbReference>
<organism evidence="4 5">
    <name type="scientific">Solibacillus kalamii</name>
    <dbReference type="NCBI Taxonomy" id="1748298"/>
    <lineage>
        <taxon>Bacteria</taxon>
        <taxon>Bacillati</taxon>
        <taxon>Bacillota</taxon>
        <taxon>Bacilli</taxon>
        <taxon>Bacillales</taxon>
        <taxon>Caryophanaceae</taxon>
        <taxon>Solibacillus</taxon>
    </lineage>
</organism>
<keyword evidence="5" id="KW-1185">Reference proteome</keyword>
<evidence type="ECO:0000313" key="4">
    <source>
        <dbReference type="EMBL" id="OUZ37693.1"/>
    </source>
</evidence>
<accession>A0ABX3ZDB6</accession>
<dbReference type="PROSITE" id="PS51186">
    <property type="entry name" value="GNAT"/>
    <property type="match status" value="1"/>
</dbReference>
<evidence type="ECO:0000256" key="2">
    <source>
        <dbReference type="ARBA" id="ARBA00023315"/>
    </source>
</evidence>
<feature type="domain" description="N-acetyltransferase" evidence="3">
    <location>
        <begin position="1"/>
        <end position="166"/>
    </location>
</feature>
<keyword evidence="2" id="KW-0012">Acyltransferase</keyword>
<protein>
    <submittedName>
        <fullName evidence="4">Histone acetyltransferase</fullName>
    </submittedName>
</protein>
<reference evidence="4 5" key="1">
    <citation type="journal article" date="2017" name="Int. J. Syst. Evol. Microbiol.">
        <title>Solibacillus kalamii sp. nov., isolated from a high-efficiency particulate arrestance filter system used in the International Space Station.</title>
        <authorList>
            <person name="Checinska Sielaff A."/>
            <person name="Kumar R.M."/>
            <person name="Pal D."/>
            <person name="Mayilraj S."/>
            <person name="Venkateswaran K."/>
        </authorList>
    </citation>
    <scope>NUCLEOTIDE SEQUENCE [LARGE SCALE GENOMIC DNA]</scope>
    <source>
        <strain evidence="4 5">ISSFR-015</strain>
    </source>
</reference>
<sequence length="166" mass="19454">MNIRILGYKDAEQYHKVRLHGLLNYPTFFSSSYEHENNYTVPEIEQRLRPQADKFTLGAFEESQLIAIATFKRETNAKLNHKGFLVGMYVMPEKREKGVARALVEELLRLLRENEGLEQLHLTVESTNERAIALYESLGFKQYALERHALKVDGNYYDEVWMVKEL</sequence>
<evidence type="ECO:0000256" key="1">
    <source>
        <dbReference type="ARBA" id="ARBA00022679"/>
    </source>
</evidence>
<gene>
    <name evidence="4" type="ORF">CBM15_17040</name>
</gene>
<dbReference type="InterPro" id="IPR016181">
    <property type="entry name" value="Acyl_CoA_acyltransferase"/>
</dbReference>
<dbReference type="RefSeq" id="WP_087618402.1">
    <property type="nucleotide sequence ID" value="NZ_JAFBEY010000011.1"/>
</dbReference>
<dbReference type="Proteomes" id="UP000196594">
    <property type="component" value="Unassembled WGS sequence"/>
</dbReference>
<dbReference type="Gene3D" id="3.40.630.30">
    <property type="match status" value="1"/>
</dbReference>
<evidence type="ECO:0000313" key="5">
    <source>
        <dbReference type="Proteomes" id="UP000196594"/>
    </source>
</evidence>
<dbReference type="PANTHER" id="PTHR43420:SF47">
    <property type="entry name" value="N-ACETYLTRANSFERASE DOMAIN-CONTAINING PROTEIN"/>
    <property type="match status" value="1"/>
</dbReference>
<dbReference type="CDD" id="cd04301">
    <property type="entry name" value="NAT_SF"/>
    <property type="match status" value="1"/>
</dbReference>
<dbReference type="InterPro" id="IPR000182">
    <property type="entry name" value="GNAT_dom"/>
</dbReference>
<dbReference type="Pfam" id="PF13420">
    <property type="entry name" value="Acetyltransf_4"/>
    <property type="match status" value="1"/>
</dbReference>
<dbReference type="SUPFAM" id="SSF55729">
    <property type="entry name" value="Acyl-CoA N-acyltransferases (Nat)"/>
    <property type="match status" value="1"/>
</dbReference>
<dbReference type="InterPro" id="IPR050680">
    <property type="entry name" value="YpeA/RimI_acetyltransf"/>
</dbReference>
<keyword evidence="1" id="KW-0808">Transferase</keyword>
<name>A0ABX3ZDB6_9BACL</name>
<dbReference type="EMBL" id="NHNT01000014">
    <property type="protein sequence ID" value="OUZ37693.1"/>
    <property type="molecule type" value="Genomic_DNA"/>
</dbReference>
<comment type="caution">
    <text evidence="4">The sequence shown here is derived from an EMBL/GenBank/DDBJ whole genome shotgun (WGS) entry which is preliminary data.</text>
</comment>
<proteinExistence type="predicted"/>